<dbReference type="PANTHER" id="PTHR32125:SF4">
    <property type="entry name" value="2-C-METHYL-D-ERYTHRITOL 4-PHOSPHATE CYTIDYLYLTRANSFERASE, CHLOROPLASTIC"/>
    <property type="match status" value="1"/>
</dbReference>
<organism evidence="7">
    <name type="scientific">hydrothermal vent metagenome</name>
    <dbReference type="NCBI Taxonomy" id="652676"/>
    <lineage>
        <taxon>unclassified sequences</taxon>
        <taxon>metagenomes</taxon>
        <taxon>ecological metagenomes</taxon>
    </lineage>
</organism>
<keyword evidence="6" id="KW-0414">Isoprene biosynthesis</keyword>
<proteinExistence type="inferred from homology"/>
<sequence length="234" mass="26110">MNKQPNFWAVVPAAGVGRRMGGAIPKQYLQLNGRPVIEYTLERLLSHPKIHQVMVALSPTDQWWPDTTYADNPDVIRVDGGMERCHSVLNALHTLGKSAAIDDWVLVHDAARPCLRREDIDRLIEQLASHPVGGILGTQVRDTMKRADESNQIQKTVCRKGLWHAFTPQMFRFGLLRDALSEALEQGQQVTDEASAMELTGQMPMLVEGHADNIKITRPEDLALAEFYLHGGGD</sequence>
<dbReference type="AlphaFoldDB" id="A0A3B1BC48"/>
<keyword evidence="5 7" id="KW-0548">Nucleotidyltransferase</keyword>
<dbReference type="EC" id="2.7.7.60" evidence="3"/>
<reference evidence="7" key="1">
    <citation type="submission" date="2018-06" db="EMBL/GenBank/DDBJ databases">
        <authorList>
            <person name="Zhirakovskaya E."/>
        </authorList>
    </citation>
    <scope>NUCLEOTIDE SEQUENCE</scope>
</reference>
<dbReference type="CDD" id="cd02516">
    <property type="entry name" value="CDP-ME_synthetase"/>
    <property type="match status" value="1"/>
</dbReference>
<dbReference type="SUPFAM" id="SSF53448">
    <property type="entry name" value="Nucleotide-diphospho-sugar transferases"/>
    <property type="match status" value="1"/>
</dbReference>
<dbReference type="InterPro" id="IPR029044">
    <property type="entry name" value="Nucleotide-diphossugar_trans"/>
</dbReference>
<dbReference type="FunFam" id="3.90.550.10:FF:000003">
    <property type="entry name" value="2-C-methyl-D-erythritol 4-phosphate cytidylyltransferase"/>
    <property type="match status" value="1"/>
</dbReference>
<evidence type="ECO:0000256" key="1">
    <source>
        <dbReference type="ARBA" id="ARBA00004787"/>
    </source>
</evidence>
<protein>
    <recommendedName>
        <fullName evidence="3">2-C-methyl-D-erythritol 4-phosphate cytidylyltransferase</fullName>
        <ecNumber evidence="3">2.7.7.60</ecNumber>
    </recommendedName>
</protein>
<dbReference type="InterPro" id="IPR001228">
    <property type="entry name" value="IspD"/>
</dbReference>
<comment type="similarity">
    <text evidence="2">Belongs to the IspD/TarI cytidylyltransferase family. IspD subfamily.</text>
</comment>
<dbReference type="PROSITE" id="PS01295">
    <property type="entry name" value="ISPD"/>
    <property type="match status" value="1"/>
</dbReference>
<dbReference type="UniPathway" id="UPA00056">
    <property type="reaction ID" value="UER00093"/>
</dbReference>
<evidence type="ECO:0000256" key="6">
    <source>
        <dbReference type="ARBA" id="ARBA00023229"/>
    </source>
</evidence>
<dbReference type="Gene3D" id="3.90.550.10">
    <property type="entry name" value="Spore Coat Polysaccharide Biosynthesis Protein SpsA, Chain A"/>
    <property type="match status" value="1"/>
</dbReference>
<evidence type="ECO:0000313" key="7">
    <source>
        <dbReference type="EMBL" id="VAX07960.1"/>
    </source>
</evidence>
<dbReference type="InterPro" id="IPR050088">
    <property type="entry name" value="IspD/TarI_cytidylyltransf_bact"/>
</dbReference>
<evidence type="ECO:0000256" key="2">
    <source>
        <dbReference type="ARBA" id="ARBA00009789"/>
    </source>
</evidence>
<name>A0A3B1BC48_9ZZZZ</name>
<dbReference type="Pfam" id="PF01128">
    <property type="entry name" value="IspD"/>
    <property type="match status" value="1"/>
</dbReference>
<evidence type="ECO:0000256" key="3">
    <source>
        <dbReference type="ARBA" id="ARBA00012526"/>
    </source>
</evidence>
<gene>
    <name evidence="7" type="ORF">MNBD_GAMMA26-1655</name>
</gene>
<accession>A0A3B1BC48</accession>
<dbReference type="GO" id="GO:0019288">
    <property type="term" value="P:isopentenyl diphosphate biosynthetic process, methylerythritol 4-phosphate pathway"/>
    <property type="evidence" value="ECO:0007669"/>
    <property type="project" value="UniProtKB-UniPathway"/>
</dbReference>
<dbReference type="InterPro" id="IPR018294">
    <property type="entry name" value="ISPD_synthase_CS"/>
</dbReference>
<dbReference type="GO" id="GO:0050518">
    <property type="term" value="F:2-C-methyl-D-erythritol 4-phosphate cytidylyltransferase activity"/>
    <property type="evidence" value="ECO:0007669"/>
    <property type="project" value="UniProtKB-EC"/>
</dbReference>
<dbReference type="PANTHER" id="PTHR32125">
    <property type="entry name" value="2-C-METHYL-D-ERYTHRITOL 4-PHOSPHATE CYTIDYLYLTRANSFERASE, CHLOROPLASTIC"/>
    <property type="match status" value="1"/>
</dbReference>
<comment type="pathway">
    <text evidence="1">Isoprenoid biosynthesis; isopentenyl diphosphate biosynthesis via DXP pathway; isopentenyl diphosphate from 1-deoxy-D-xylulose 5-phosphate: step 2/6.</text>
</comment>
<evidence type="ECO:0000256" key="5">
    <source>
        <dbReference type="ARBA" id="ARBA00022695"/>
    </source>
</evidence>
<evidence type="ECO:0000256" key="4">
    <source>
        <dbReference type="ARBA" id="ARBA00022679"/>
    </source>
</evidence>
<dbReference type="HAMAP" id="MF_00108">
    <property type="entry name" value="IspD"/>
    <property type="match status" value="1"/>
</dbReference>
<dbReference type="EMBL" id="UOFX01000034">
    <property type="protein sequence ID" value="VAX07960.1"/>
    <property type="molecule type" value="Genomic_DNA"/>
</dbReference>
<dbReference type="InterPro" id="IPR034683">
    <property type="entry name" value="IspD/TarI"/>
</dbReference>
<keyword evidence="4 7" id="KW-0808">Transferase</keyword>
<dbReference type="NCBIfam" id="TIGR00453">
    <property type="entry name" value="ispD"/>
    <property type="match status" value="1"/>
</dbReference>